<dbReference type="GeneID" id="67017788"/>
<dbReference type="RefSeq" id="XP_043169508.1">
    <property type="nucleotide sequence ID" value="XM_043313573.1"/>
</dbReference>
<evidence type="ECO:0000313" key="3">
    <source>
        <dbReference type="Proteomes" id="UP000676310"/>
    </source>
</evidence>
<dbReference type="EMBL" id="CAJRGZ010000019">
    <property type="protein sequence ID" value="CAG5161045.1"/>
    <property type="molecule type" value="Genomic_DNA"/>
</dbReference>
<name>A0A8J2I8X0_9PLEO</name>
<dbReference type="OrthoDB" id="10668756at2759"/>
<gene>
    <name evidence="2" type="ORF">ALTATR162_LOCUS5953</name>
</gene>
<sequence length="213" mass="24634">MSSTRPKRSARLSNGDMRYTPFVDERGRQHEPVDKSRDYIPSDGEDEIPTLSPPSPKRRKIQASVTVRGARGDSVEVRIPPRVAPDVAPTIPTNRASQDANISREQSRIMSSSELKEAALAKEKQEKVELEARYDYDFDIVDSTGKKRWFITWESKKTPPEKVYMLKDSIPYDRRLFVEWDKLSMENRRAYDDSFKSYLDAKMPGFTLKLKKK</sequence>
<reference evidence="2" key="1">
    <citation type="submission" date="2021-05" db="EMBL/GenBank/DDBJ databases">
        <authorList>
            <person name="Stam R."/>
        </authorList>
    </citation>
    <scope>NUCLEOTIDE SEQUENCE</scope>
    <source>
        <strain evidence="2">CS162</strain>
    </source>
</reference>
<keyword evidence="3" id="KW-1185">Reference proteome</keyword>
<evidence type="ECO:0000256" key="1">
    <source>
        <dbReference type="SAM" id="MobiDB-lite"/>
    </source>
</evidence>
<feature type="compositionally biased region" description="Basic and acidic residues" evidence="1">
    <location>
        <begin position="23"/>
        <end position="40"/>
    </location>
</feature>
<protein>
    <submittedName>
        <fullName evidence="2">Uncharacterized protein</fullName>
    </submittedName>
</protein>
<accession>A0A8J2I8X0</accession>
<dbReference type="AlphaFoldDB" id="A0A8J2I8X0"/>
<feature type="region of interest" description="Disordered" evidence="1">
    <location>
        <begin position="1"/>
        <end position="113"/>
    </location>
</feature>
<dbReference type="Proteomes" id="UP000676310">
    <property type="component" value="Unassembled WGS sequence"/>
</dbReference>
<evidence type="ECO:0000313" key="2">
    <source>
        <dbReference type="EMBL" id="CAG5161045.1"/>
    </source>
</evidence>
<organism evidence="2 3">
    <name type="scientific">Alternaria atra</name>
    <dbReference type="NCBI Taxonomy" id="119953"/>
    <lineage>
        <taxon>Eukaryota</taxon>
        <taxon>Fungi</taxon>
        <taxon>Dikarya</taxon>
        <taxon>Ascomycota</taxon>
        <taxon>Pezizomycotina</taxon>
        <taxon>Dothideomycetes</taxon>
        <taxon>Pleosporomycetidae</taxon>
        <taxon>Pleosporales</taxon>
        <taxon>Pleosporineae</taxon>
        <taxon>Pleosporaceae</taxon>
        <taxon>Alternaria</taxon>
        <taxon>Alternaria sect. Ulocladioides</taxon>
    </lineage>
</organism>
<comment type="caution">
    <text evidence="2">The sequence shown here is derived from an EMBL/GenBank/DDBJ whole genome shotgun (WGS) entry which is preliminary data.</text>
</comment>
<feature type="compositionally biased region" description="Polar residues" evidence="1">
    <location>
        <begin position="91"/>
        <end position="113"/>
    </location>
</feature>
<proteinExistence type="predicted"/>
<feature type="compositionally biased region" description="Basic residues" evidence="1">
    <location>
        <begin position="1"/>
        <end position="10"/>
    </location>
</feature>